<dbReference type="GO" id="GO:0005737">
    <property type="term" value="C:cytoplasm"/>
    <property type="evidence" value="ECO:0007669"/>
    <property type="project" value="InterPro"/>
</dbReference>
<dbReference type="EC" id="2.7.1.2" evidence="2"/>
<name>A0A1D7ZVE6_LIMFE</name>
<sequence>MLKLEEGLFIMTNKKLIGVDLGGTTIKFAILTAEGEIQEKWSLRTNILDEGSHIVPDIIDSINHHIDLYKMSKDQFIGIGMGTPGTIDLEKGTVKGAYNLNWKTTQNVKDQIEEGTGLKFALDNDANVAALGERWKGAGNDGDDVAFITLGTGVGGGLIANGELIHGLGAGGEVGHMIVQPNGYLCTCGNHGCLEQYASATGVVHIAQDKAEEYEGNARLKAMIDNGDEITSKIVFDLAKENDFLANEVVNQVAFYLGLACANLADALNPEFLVIGGGVSAAGNFLLKRVEKNFQEFAFPTVRTTTQLKLAELGNDAGVIGAASLARRFA</sequence>
<dbReference type="PATRIC" id="fig|1613.112.peg.309"/>
<dbReference type="PANTHER" id="PTHR18964">
    <property type="entry name" value="ROK (REPRESSOR, ORF, KINASE) FAMILY"/>
    <property type="match status" value="1"/>
</dbReference>
<dbReference type="InterPro" id="IPR000600">
    <property type="entry name" value="ROK"/>
</dbReference>
<evidence type="ECO:0000256" key="4">
    <source>
        <dbReference type="ARBA" id="ARBA00022679"/>
    </source>
</evidence>
<organism evidence="9 10">
    <name type="scientific">Limosilactobacillus fermentum</name>
    <name type="common">Lactobacillus fermentum</name>
    <dbReference type="NCBI Taxonomy" id="1613"/>
    <lineage>
        <taxon>Bacteria</taxon>
        <taxon>Bacillati</taxon>
        <taxon>Bacillota</taxon>
        <taxon>Bacilli</taxon>
        <taxon>Lactobacillales</taxon>
        <taxon>Lactobacillaceae</taxon>
        <taxon>Limosilactobacillus</taxon>
    </lineage>
</organism>
<comment type="similarity">
    <text evidence="1">Belongs to the ROK (NagC/XylR) family.</text>
</comment>
<dbReference type="NCBIfam" id="TIGR00744">
    <property type="entry name" value="ROK_glcA_fam"/>
    <property type="match status" value="1"/>
</dbReference>
<evidence type="ECO:0000256" key="7">
    <source>
        <dbReference type="ARBA" id="ARBA00022840"/>
    </source>
</evidence>
<dbReference type="Gene3D" id="3.30.420.40">
    <property type="match status" value="2"/>
</dbReference>
<dbReference type="AlphaFoldDB" id="A0A1D7ZVE6"/>
<dbReference type="PROSITE" id="PS01125">
    <property type="entry name" value="ROK"/>
    <property type="match status" value="1"/>
</dbReference>
<reference evidence="9 10" key="1">
    <citation type="submission" date="2016-09" db="EMBL/GenBank/DDBJ databases">
        <title>Genome Sequence of the Lactobacillus fermentum strain NCC2970 (CNCM I-5068).</title>
        <authorList>
            <person name="Barretto C."/>
            <person name="Ngom-Bru C."/>
            <person name="Genevaz A."/>
            <person name="Fournier C."/>
            <person name="Moine D."/>
            <person name="Kassam M."/>
            <person name="Iltis A."/>
            <person name="Sagory-Zalkind P."/>
            <person name="Faucherand G."/>
            <person name="Descombes P."/>
            <person name="Duboux S."/>
        </authorList>
    </citation>
    <scope>NUCLEOTIDE SEQUENCE [LARGE SCALE GENOMIC DNA]</scope>
    <source>
        <strain evidence="9 10">NCC2970</strain>
    </source>
</reference>
<evidence type="ECO:0000256" key="8">
    <source>
        <dbReference type="ARBA" id="ARBA00032386"/>
    </source>
</evidence>
<gene>
    <name evidence="9" type="ORF">LACFE_CDS0292</name>
</gene>
<dbReference type="Pfam" id="PF00480">
    <property type="entry name" value="ROK"/>
    <property type="match status" value="1"/>
</dbReference>
<keyword evidence="6 9" id="KW-0418">Kinase</keyword>
<evidence type="ECO:0000313" key="10">
    <source>
        <dbReference type="Proteomes" id="UP000094714"/>
    </source>
</evidence>
<evidence type="ECO:0000256" key="5">
    <source>
        <dbReference type="ARBA" id="ARBA00022741"/>
    </source>
</evidence>
<keyword evidence="4 9" id="KW-0808">Transferase</keyword>
<dbReference type="SUPFAM" id="SSF53067">
    <property type="entry name" value="Actin-like ATPase domain"/>
    <property type="match status" value="1"/>
</dbReference>
<keyword evidence="7" id="KW-0067">ATP-binding</keyword>
<evidence type="ECO:0000256" key="6">
    <source>
        <dbReference type="ARBA" id="ARBA00022777"/>
    </source>
</evidence>
<keyword evidence="5" id="KW-0547">Nucleotide-binding</keyword>
<dbReference type="InterPro" id="IPR004654">
    <property type="entry name" value="ROK_glcA"/>
</dbReference>
<dbReference type="PANTHER" id="PTHR18964:SF149">
    <property type="entry name" value="BIFUNCTIONAL UDP-N-ACETYLGLUCOSAMINE 2-EPIMERASE_N-ACETYLMANNOSAMINE KINASE"/>
    <property type="match status" value="1"/>
</dbReference>
<dbReference type="GO" id="GO:0005524">
    <property type="term" value="F:ATP binding"/>
    <property type="evidence" value="ECO:0007669"/>
    <property type="project" value="UniProtKB-KW"/>
</dbReference>
<dbReference type="GO" id="GO:0006096">
    <property type="term" value="P:glycolytic process"/>
    <property type="evidence" value="ECO:0007669"/>
    <property type="project" value="InterPro"/>
</dbReference>
<protein>
    <recommendedName>
        <fullName evidence="3">Glucokinase</fullName>
        <ecNumber evidence="2">2.7.1.2</ecNumber>
    </recommendedName>
    <alternativeName>
        <fullName evidence="8">Glucose kinase</fullName>
    </alternativeName>
</protein>
<dbReference type="InterPro" id="IPR049874">
    <property type="entry name" value="ROK_cs"/>
</dbReference>
<evidence type="ECO:0000256" key="2">
    <source>
        <dbReference type="ARBA" id="ARBA00012323"/>
    </source>
</evidence>
<evidence type="ECO:0000256" key="3">
    <source>
        <dbReference type="ARBA" id="ARBA00014701"/>
    </source>
</evidence>
<dbReference type="GO" id="GO:0004340">
    <property type="term" value="F:glucokinase activity"/>
    <property type="evidence" value="ECO:0007669"/>
    <property type="project" value="UniProtKB-EC"/>
</dbReference>
<evidence type="ECO:0000256" key="1">
    <source>
        <dbReference type="ARBA" id="ARBA00006479"/>
    </source>
</evidence>
<dbReference type="InterPro" id="IPR043129">
    <property type="entry name" value="ATPase_NBD"/>
</dbReference>
<evidence type="ECO:0000313" key="9">
    <source>
        <dbReference type="EMBL" id="AOR73769.1"/>
    </source>
</evidence>
<proteinExistence type="inferred from homology"/>
<accession>A0A1D7ZVE6</accession>
<dbReference type="Proteomes" id="UP000094714">
    <property type="component" value="Chromosome"/>
</dbReference>
<dbReference type="EMBL" id="CP017151">
    <property type="protein sequence ID" value="AOR73769.1"/>
    <property type="molecule type" value="Genomic_DNA"/>
</dbReference>